<evidence type="ECO:0000313" key="2">
    <source>
        <dbReference type="Proteomes" id="UP000192932"/>
    </source>
</evidence>
<accession>A0A1W6AIX6</accession>
<proteinExistence type="predicted"/>
<keyword evidence="1" id="KW-0614">Plasmid</keyword>
<sequence>MDKVMTGYNKTFEKFGGKTINLNLENKTSTMNPLEINLNSKLNNFVVEPYIAESGIKREDIQLSELASWMENKVKNED</sequence>
<gene>
    <name evidence="1" type="ORF">B7492_32630</name>
</gene>
<dbReference type="Proteomes" id="UP000192932">
    <property type="component" value="Plasmid unnamed3"/>
</dbReference>
<organism evidence="1 2">
    <name type="scientific">Bacillus mycoides</name>
    <dbReference type="NCBI Taxonomy" id="1405"/>
    <lineage>
        <taxon>Bacteria</taxon>
        <taxon>Bacillati</taxon>
        <taxon>Bacillota</taxon>
        <taxon>Bacilli</taxon>
        <taxon>Bacillales</taxon>
        <taxon>Bacillaceae</taxon>
        <taxon>Bacillus</taxon>
        <taxon>Bacillus cereus group</taxon>
    </lineage>
</organism>
<evidence type="ECO:0000313" key="1">
    <source>
        <dbReference type="EMBL" id="ARJ25783.1"/>
    </source>
</evidence>
<dbReference type="EMBL" id="CP020746">
    <property type="protein sequence ID" value="ARJ25783.1"/>
    <property type="molecule type" value="Genomic_DNA"/>
</dbReference>
<dbReference type="RefSeq" id="WP_085313498.1">
    <property type="nucleotide sequence ID" value="NZ_CP020746.1"/>
</dbReference>
<geneLocation type="plasmid" evidence="1 2">
    <name>unnamed3</name>
</geneLocation>
<reference evidence="1 2" key="1">
    <citation type="submission" date="2017-04" db="EMBL/GenBank/DDBJ databases">
        <title>The Characteristic of a Fine Plant Growth-Promoting Rhizobacteria Bacillus mycoides Gnyt1 and its Whole Genome Sequencing Analysis.</title>
        <authorList>
            <person name="Li J.H."/>
            <person name="Yao T."/>
        </authorList>
    </citation>
    <scope>NUCLEOTIDE SEQUENCE [LARGE SCALE GENOMIC DNA]</scope>
    <source>
        <strain evidence="1 2">Gnyt1</strain>
        <plasmid evidence="2">Plasmid unnamed3</plasmid>
    </source>
</reference>
<dbReference type="AlphaFoldDB" id="A0A1W6AIX6"/>
<name>A0A1W6AIX6_BACMY</name>
<protein>
    <submittedName>
        <fullName evidence="1">Uncharacterized protein</fullName>
    </submittedName>
</protein>